<keyword evidence="2" id="KW-1185">Reference proteome</keyword>
<evidence type="ECO:0000313" key="1">
    <source>
        <dbReference type="EMBL" id="MFB9783915.1"/>
    </source>
</evidence>
<comment type="caution">
    <text evidence="1">The sequence shown here is derived from an EMBL/GenBank/DDBJ whole genome shotgun (WGS) entry which is preliminary data.</text>
</comment>
<proteinExistence type="predicted"/>
<dbReference type="Proteomes" id="UP001589587">
    <property type="component" value="Unassembled WGS sequence"/>
</dbReference>
<name>A0ABV5XN57_9NOCA</name>
<sequence>MRYGQYLDWSIALWLRVGGIEEIRRNGALPLERRRLETVEVKGSTIRQLVFDPDDPSASPKESVLTYLSSGDHVRVDAAYDQVMHDMSIGWAQKHEGGAADRHTQAMFAFAQKERDPAFRSHGLDWVSNTLISLEEDQADEAIVDRGTSYFNGRPTTAGIMRANGRMQFIKIGVPRGPGEADPTGGDSEKLTASGALNMGMLVDSIYADQDWADGVDSILGDDRS</sequence>
<accession>A0ABV5XN57</accession>
<organism evidence="1 2">
    <name type="scientific">Rhodococcus baikonurensis</name>
    <dbReference type="NCBI Taxonomy" id="172041"/>
    <lineage>
        <taxon>Bacteria</taxon>
        <taxon>Bacillati</taxon>
        <taxon>Actinomycetota</taxon>
        <taxon>Actinomycetes</taxon>
        <taxon>Mycobacteriales</taxon>
        <taxon>Nocardiaceae</taxon>
        <taxon>Rhodococcus</taxon>
        <taxon>Rhodococcus erythropolis group</taxon>
    </lineage>
</organism>
<gene>
    <name evidence="1" type="ORF">ACFFQ6_29880</name>
</gene>
<evidence type="ECO:0000313" key="2">
    <source>
        <dbReference type="Proteomes" id="UP001589587"/>
    </source>
</evidence>
<protein>
    <submittedName>
        <fullName evidence="1">Uncharacterized protein</fullName>
    </submittedName>
</protein>
<dbReference type="EMBL" id="JBHMAS010000080">
    <property type="protein sequence ID" value="MFB9783915.1"/>
    <property type="molecule type" value="Genomic_DNA"/>
</dbReference>
<reference evidence="1 2" key="1">
    <citation type="submission" date="2024-09" db="EMBL/GenBank/DDBJ databases">
        <authorList>
            <person name="Sun Q."/>
            <person name="Mori K."/>
        </authorList>
    </citation>
    <scope>NUCLEOTIDE SEQUENCE [LARGE SCALE GENOMIC DNA]</scope>
    <source>
        <strain evidence="1 2">JCM 11411</strain>
    </source>
</reference>
<dbReference type="RefSeq" id="WP_378376434.1">
    <property type="nucleotide sequence ID" value="NZ_JBHMAS010000080.1"/>
</dbReference>